<comment type="caution">
    <text evidence="2">The sequence shown here is derived from an EMBL/GenBank/DDBJ whole genome shotgun (WGS) entry which is preliminary data.</text>
</comment>
<accession>A0A0L0P1D8</accession>
<evidence type="ECO:0008006" key="4">
    <source>
        <dbReference type="Google" id="ProtNLM"/>
    </source>
</evidence>
<name>A0A0L0P1D8_CANAR</name>
<dbReference type="Proteomes" id="UP000037122">
    <property type="component" value="Unassembled WGS sequence"/>
</dbReference>
<evidence type="ECO:0000313" key="2">
    <source>
        <dbReference type="EMBL" id="KNE00085.1"/>
    </source>
</evidence>
<evidence type="ECO:0000313" key="3">
    <source>
        <dbReference type="Proteomes" id="UP000037122"/>
    </source>
</evidence>
<proteinExistence type="predicted"/>
<gene>
    <name evidence="2" type="ORF">QG37_03032</name>
</gene>
<organism evidence="2 3">
    <name type="scientific">Candidozyma auris</name>
    <name type="common">Yeast</name>
    <name type="synonym">Candida auris</name>
    <dbReference type="NCBI Taxonomy" id="498019"/>
    <lineage>
        <taxon>Eukaryota</taxon>
        <taxon>Fungi</taxon>
        <taxon>Dikarya</taxon>
        <taxon>Ascomycota</taxon>
        <taxon>Saccharomycotina</taxon>
        <taxon>Pichiomycetes</taxon>
        <taxon>Metschnikowiaceae</taxon>
        <taxon>Candidozyma</taxon>
    </lineage>
</organism>
<reference evidence="3" key="1">
    <citation type="journal article" date="2015" name="BMC Genomics">
        <title>Draft genome of a commonly misdiagnosed multidrug resistant pathogen Candida auris.</title>
        <authorList>
            <person name="Chatterjee S."/>
            <person name="Alampalli S.V."/>
            <person name="Nageshan R.K."/>
            <person name="Chettiar S.T."/>
            <person name="Joshi S."/>
            <person name="Tatu U.S."/>
        </authorList>
    </citation>
    <scope>NUCLEOTIDE SEQUENCE [LARGE SCALE GENOMIC DNA]</scope>
    <source>
        <strain evidence="3">6684</strain>
    </source>
</reference>
<sequence length="59" mass="6830">MLHKMKILLPLCKLSFGVELAVMSRCDHFVAQKSRRMHVLVDRQYGPHAKKVDVIIIND</sequence>
<dbReference type="AlphaFoldDB" id="A0A0L0P1D8"/>
<dbReference type="EMBL" id="LGST01000020">
    <property type="protein sequence ID" value="KNE00085.1"/>
    <property type="molecule type" value="Genomic_DNA"/>
</dbReference>
<protein>
    <recommendedName>
        <fullName evidence="4">Secreted protein</fullName>
    </recommendedName>
</protein>
<feature type="signal peptide" evidence="1">
    <location>
        <begin position="1"/>
        <end position="17"/>
    </location>
</feature>
<keyword evidence="1" id="KW-0732">Signal</keyword>
<dbReference type="VEuPathDB" id="FungiDB:QG37_03032"/>
<feature type="chain" id="PRO_5005545345" description="Secreted protein" evidence="1">
    <location>
        <begin position="18"/>
        <end position="59"/>
    </location>
</feature>
<evidence type="ECO:0000256" key="1">
    <source>
        <dbReference type="SAM" id="SignalP"/>
    </source>
</evidence>